<dbReference type="Gene3D" id="3.30.70.100">
    <property type="match status" value="1"/>
</dbReference>
<evidence type="ECO:0000256" key="7">
    <source>
        <dbReference type="SAM" id="Phobius"/>
    </source>
</evidence>
<feature type="transmembrane region" description="Helical" evidence="7">
    <location>
        <begin position="59"/>
        <end position="83"/>
    </location>
</feature>
<dbReference type="InterPro" id="IPR049142">
    <property type="entry name" value="MS_channel_1st"/>
</dbReference>
<dbReference type="InterPro" id="IPR045275">
    <property type="entry name" value="MscS_archaea/bacteria_type"/>
</dbReference>
<dbReference type="InterPro" id="IPR008910">
    <property type="entry name" value="MSC_TM_helix"/>
</dbReference>
<dbReference type="Pfam" id="PF05552">
    <property type="entry name" value="MS_channel_1st_1"/>
    <property type="match status" value="1"/>
</dbReference>
<comment type="subcellular location">
    <subcellularLocation>
        <location evidence="1">Cell membrane</location>
        <topology evidence="1">Multi-pass membrane protein</topology>
    </subcellularLocation>
</comment>
<keyword evidence="6 7" id="KW-0472">Membrane</keyword>
<dbReference type="EMBL" id="JAACAK010000016">
    <property type="protein sequence ID" value="NIR73833.1"/>
    <property type="molecule type" value="Genomic_DNA"/>
</dbReference>
<protein>
    <submittedName>
        <fullName evidence="11">Mechanosensitive ion channel</fullName>
    </submittedName>
</protein>
<name>A0AAE5CAX4_9BACT</name>
<evidence type="ECO:0000259" key="10">
    <source>
        <dbReference type="Pfam" id="PF21088"/>
    </source>
</evidence>
<evidence type="ECO:0000313" key="12">
    <source>
        <dbReference type="Proteomes" id="UP000702544"/>
    </source>
</evidence>
<dbReference type="InterPro" id="IPR023408">
    <property type="entry name" value="MscS_beta-dom_sf"/>
</dbReference>
<dbReference type="InterPro" id="IPR011066">
    <property type="entry name" value="MscS_channel_C_sf"/>
</dbReference>
<keyword evidence="5 7" id="KW-1133">Transmembrane helix</keyword>
<feature type="domain" description="Mechanosensitive ion channel transmembrane helices 2/3" evidence="10">
    <location>
        <begin position="66"/>
        <end position="106"/>
    </location>
</feature>
<dbReference type="Pfam" id="PF21088">
    <property type="entry name" value="MS_channel_1st"/>
    <property type="match status" value="1"/>
</dbReference>
<dbReference type="SUPFAM" id="SSF50182">
    <property type="entry name" value="Sm-like ribonucleoproteins"/>
    <property type="match status" value="1"/>
</dbReference>
<dbReference type="InterPro" id="IPR010920">
    <property type="entry name" value="LSM_dom_sf"/>
</dbReference>
<dbReference type="SUPFAM" id="SSF82689">
    <property type="entry name" value="Mechanosensitive channel protein MscS (YggB), C-terminal domain"/>
    <property type="match status" value="1"/>
</dbReference>
<dbReference type="InterPro" id="IPR006685">
    <property type="entry name" value="MscS_channel_2nd"/>
</dbReference>
<dbReference type="Pfam" id="PF00924">
    <property type="entry name" value="MS_channel_2nd"/>
    <property type="match status" value="1"/>
</dbReference>
<dbReference type="InterPro" id="IPR011014">
    <property type="entry name" value="MscS_channel_TM-2"/>
</dbReference>
<keyword evidence="4 7" id="KW-0812">Transmembrane</keyword>
<evidence type="ECO:0000256" key="4">
    <source>
        <dbReference type="ARBA" id="ARBA00022692"/>
    </source>
</evidence>
<dbReference type="PANTHER" id="PTHR30221:SF1">
    <property type="entry name" value="SMALL-CONDUCTANCE MECHANOSENSITIVE CHANNEL"/>
    <property type="match status" value="1"/>
</dbReference>
<organism evidence="11 12">
    <name type="scientific">Candidatus Kutchimonas denitrificans</name>
    <dbReference type="NCBI Taxonomy" id="3056748"/>
    <lineage>
        <taxon>Bacteria</taxon>
        <taxon>Pseudomonadati</taxon>
        <taxon>Gemmatimonadota</taxon>
        <taxon>Gemmatimonadia</taxon>
        <taxon>Candidatus Palauibacterales</taxon>
        <taxon>Candidatus Palauibacteraceae</taxon>
        <taxon>Candidatus Kutchimonas</taxon>
    </lineage>
</organism>
<evidence type="ECO:0000256" key="2">
    <source>
        <dbReference type="ARBA" id="ARBA00008017"/>
    </source>
</evidence>
<dbReference type="Pfam" id="PF21082">
    <property type="entry name" value="MS_channel_3rd"/>
    <property type="match status" value="1"/>
</dbReference>
<reference evidence="11 12" key="1">
    <citation type="submission" date="2020-01" db="EMBL/GenBank/DDBJ databases">
        <title>Genomes assembled from Gulf of Kutch pelagic sediment metagenomes.</title>
        <authorList>
            <person name="Chandrashekar M."/>
            <person name="Mahajan M.S."/>
            <person name="Dave K.J."/>
            <person name="Vatsa P."/>
            <person name="Nathani N.M."/>
        </authorList>
    </citation>
    <scope>NUCLEOTIDE SEQUENCE [LARGE SCALE GENOMIC DNA]</scope>
    <source>
        <strain evidence="11">KS3-K002</strain>
    </source>
</reference>
<evidence type="ECO:0000256" key="1">
    <source>
        <dbReference type="ARBA" id="ARBA00004651"/>
    </source>
</evidence>
<dbReference type="Gene3D" id="1.10.287.1260">
    <property type="match status" value="1"/>
</dbReference>
<gene>
    <name evidence="11" type="ORF">GWO12_01770</name>
</gene>
<dbReference type="PANTHER" id="PTHR30221">
    <property type="entry name" value="SMALL-CONDUCTANCE MECHANOSENSITIVE CHANNEL"/>
    <property type="match status" value="1"/>
</dbReference>
<dbReference type="InterPro" id="IPR049278">
    <property type="entry name" value="MS_channel_C"/>
</dbReference>
<evidence type="ECO:0000256" key="5">
    <source>
        <dbReference type="ARBA" id="ARBA00022989"/>
    </source>
</evidence>
<evidence type="ECO:0000259" key="9">
    <source>
        <dbReference type="Pfam" id="PF21082"/>
    </source>
</evidence>
<feature type="transmembrane region" description="Helical" evidence="7">
    <location>
        <begin position="20"/>
        <end position="39"/>
    </location>
</feature>
<dbReference type="Gene3D" id="2.30.30.60">
    <property type="match status" value="1"/>
</dbReference>
<feature type="domain" description="Mechanosensitive ion channel MscS" evidence="8">
    <location>
        <begin position="108"/>
        <end position="173"/>
    </location>
</feature>
<evidence type="ECO:0000313" key="11">
    <source>
        <dbReference type="EMBL" id="NIR73833.1"/>
    </source>
</evidence>
<dbReference type="GO" id="GO:0008381">
    <property type="term" value="F:mechanosensitive monoatomic ion channel activity"/>
    <property type="evidence" value="ECO:0007669"/>
    <property type="project" value="InterPro"/>
</dbReference>
<feature type="domain" description="Mechanosensitive ion channel MscS C-terminal" evidence="9">
    <location>
        <begin position="182"/>
        <end position="262"/>
    </location>
</feature>
<sequence length="275" mass="29404">MDLQGALQQASQLLVDLVSAWGLKLVAAIVLLVLGRLFAGWARRAARRALGRANFEPTLVPFIAGLIYWTLLAVVVVAVLGVVGVQTASFLAVFGAAGLAVGLAVQGTLSNFASGVMLLMFRPFGVGDYIDAGGTAGSVESIGMFATTLNTPDNVKITVPNSNVYGQTIKNYAANPTRRNDMSVGIGYDDDIGLAIETIQRVLKGDARVLAEPEPVIAVSELGDSSVNIVVRPWCTKEDYWSMRFDMMRKLKEELEAAGCSIPFPQRDVHLFQAG</sequence>
<evidence type="ECO:0000259" key="8">
    <source>
        <dbReference type="Pfam" id="PF00924"/>
    </source>
</evidence>
<keyword evidence="3" id="KW-1003">Cell membrane</keyword>
<comment type="similarity">
    <text evidence="2">Belongs to the MscS (TC 1.A.23) family.</text>
</comment>
<dbReference type="Proteomes" id="UP000702544">
    <property type="component" value="Unassembled WGS sequence"/>
</dbReference>
<accession>A0AAE5CAX4</accession>
<evidence type="ECO:0000256" key="6">
    <source>
        <dbReference type="ARBA" id="ARBA00023136"/>
    </source>
</evidence>
<evidence type="ECO:0000256" key="3">
    <source>
        <dbReference type="ARBA" id="ARBA00022475"/>
    </source>
</evidence>
<proteinExistence type="inferred from homology"/>
<comment type="caution">
    <text evidence="11">The sequence shown here is derived from an EMBL/GenBank/DDBJ whole genome shotgun (WGS) entry which is preliminary data.</text>
</comment>
<dbReference type="SUPFAM" id="SSF82861">
    <property type="entry name" value="Mechanosensitive channel protein MscS (YggB), transmembrane region"/>
    <property type="match status" value="1"/>
</dbReference>
<dbReference type="AlphaFoldDB" id="A0AAE5CAX4"/>
<feature type="transmembrane region" description="Helical" evidence="7">
    <location>
        <begin position="89"/>
        <end position="112"/>
    </location>
</feature>
<dbReference type="GO" id="GO:0005886">
    <property type="term" value="C:plasma membrane"/>
    <property type="evidence" value="ECO:0007669"/>
    <property type="project" value="UniProtKB-SubCell"/>
</dbReference>